<organism evidence="1 2">
    <name type="scientific">Salvia divinorum</name>
    <name type="common">Maria pastora</name>
    <name type="synonym">Diviner's sage</name>
    <dbReference type="NCBI Taxonomy" id="28513"/>
    <lineage>
        <taxon>Eukaryota</taxon>
        <taxon>Viridiplantae</taxon>
        <taxon>Streptophyta</taxon>
        <taxon>Embryophyta</taxon>
        <taxon>Tracheophyta</taxon>
        <taxon>Spermatophyta</taxon>
        <taxon>Magnoliopsida</taxon>
        <taxon>eudicotyledons</taxon>
        <taxon>Gunneridae</taxon>
        <taxon>Pentapetalae</taxon>
        <taxon>asterids</taxon>
        <taxon>lamiids</taxon>
        <taxon>Lamiales</taxon>
        <taxon>Lamiaceae</taxon>
        <taxon>Nepetoideae</taxon>
        <taxon>Mentheae</taxon>
        <taxon>Salviinae</taxon>
        <taxon>Salvia</taxon>
        <taxon>Salvia subgen. Calosphace</taxon>
    </lineage>
</organism>
<dbReference type="EMBL" id="JBEAFC010000008">
    <property type="protein sequence ID" value="KAL1545204.1"/>
    <property type="molecule type" value="Genomic_DNA"/>
</dbReference>
<protein>
    <submittedName>
        <fullName evidence="1">Uncharacterized protein</fullName>
    </submittedName>
</protein>
<comment type="caution">
    <text evidence="1">The sequence shown here is derived from an EMBL/GenBank/DDBJ whole genome shotgun (WGS) entry which is preliminary data.</text>
</comment>
<evidence type="ECO:0000313" key="1">
    <source>
        <dbReference type="EMBL" id="KAL1545204.1"/>
    </source>
</evidence>
<reference evidence="1 2" key="1">
    <citation type="submission" date="2024-06" db="EMBL/GenBank/DDBJ databases">
        <title>A chromosome level genome sequence of Diviner's sage (Salvia divinorum).</title>
        <authorList>
            <person name="Ford S.A."/>
            <person name="Ro D.-K."/>
            <person name="Ness R.W."/>
            <person name="Phillips M.A."/>
        </authorList>
    </citation>
    <scope>NUCLEOTIDE SEQUENCE [LARGE SCALE GENOMIC DNA]</scope>
    <source>
        <strain evidence="1">SAF-2024a</strain>
        <tissue evidence="1">Leaf</tissue>
    </source>
</reference>
<name>A0ABD1GML0_SALDI</name>
<keyword evidence="2" id="KW-1185">Reference proteome</keyword>
<dbReference type="AlphaFoldDB" id="A0ABD1GML0"/>
<proteinExistence type="predicted"/>
<gene>
    <name evidence="1" type="ORF">AAHA92_21952</name>
</gene>
<evidence type="ECO:0000313" key="2">
    <source>
        <dbReference type="Proteomes" id="UP001567538"/>
    </source>
</evidence>
<accession>A0ABD1GML0</accession>
<dbReference type="Proteomes" id="UP001567538">
    <property type="component" value="Unassembled WGS sequence"/>
</dbReference>
<sequence>MLTPVHKEIRKYPGPASYNSLKACSPFRLISALVSSKGEVWIALRTQLGGERDNTLLKPSRTRRKSMRLGNEFWQKKTSR</sequence>